<keyword evidence="2" id="KW-1185">Reference proteome</keyword>
<dbReference type="SUPFAM" id="SSF55298">
    <property type="entry name" value="YjgF-like"/>
    <property type="match status" value="1"/>
</dbReference>
<dbReference type="RefSeq" id="WP_316020605.1">
    <property type="nucleotide sequence ID" value="NZ_JAWDID010000050.1"/>
</dbReference>
<dbReference type="CDD" id="cd00448">
    <property type="entry name" value="YjgF_YER057c_UK114_family"/>
    <property type="match status" value="1"/>
</dbReference>
<dbReference type="GO" id="GO:0016787">
    <property type="term" value="F:hydrolase activity"/>
    <property type="evidence" value="ECO:0007669"/>
    <property type="project" value="UniProtKB-KW"/>
</dbReference>
<proteinExistence type="predicted"/>
<dbReference type="PANTHER" id="PTHR11803:SF39">
    <property type="entry name" value="2-IMINOBUTANOATE_2-IMINOPROPANOATE DEAMINASE"/>
    <property type="match status" value="1"/>
</dbReference>
<dbReference type="Proteomes" id="UP001254257">
    <property type="component" value="Unassembled WGS sequence"/>
</dbReference>
<dbReference type="InterPro" id="IPR035959">
    <property type="entry name" value="RutC-like_sf"/>
</dbReference>
<reference evidence="1 2" key="1">
    <citation type="submission" date="2023-09" db="EMBL/GenBank/DDBJ databases">
        <title>Whole genome shotgun sequencing (WGS) of Bosea sp. ZW T0_25, isolated from stored onions (Allium cepa).</title>
        <authorList>
            <person name="Stoll D.A."/>
            <person name="Huch M."/>
        </authorList>
    </citation>
    <scope>NUCLEOTIDE SEQUENCE [LARGE SCALE GENOMIC DNA]</scope>
    <source>
        <strain evidence="1 2">ZW T0_25</strain>
    </source>
</reference>
<dbReference type="PANTHER" id="PTHR11803">
    <property type="entry name" value="2-IMINOBUTANOATE/2-IMINOPROPANOATE DEAMINASE RIDA"/>
    <property type="match status" value="1"/>
</dbReference>
<sequence>MSDSPIEFFGEPEAGSPRPFSLATRAGGLVFVSGQSAPHDPARGVIRGETPAQQVREALAYITRILEEAGSGLDRVVQVTMLITDPADYAACNAEYVKHFPGGLPARHTARFGVPTEALVAFSCIALARAEAEGSRT</sequence>
<name>A0ABU3SEL7_9HYPH</name>
<dbReference type="EC" id="3.5.-.-" evidence="1"/>
<dbReference type="InterPro" id="IPR006175">
    <property type="entry name" value="YjgF/YER057c/UK114"/>
</dbReference>
<comment type="caution">
    <text evidence="1">The sequence shown here is derived from an EMBL/GenBank/DDBJ whole genome shotgun (WGS) entry which is preliminary data.</text>
</comment>
<organism evidence="1 2">
    <name type="scientific">Bosea rubneri</name>
    <dbReference type="NCBI Taxonomy" id="3075434"/>
    <lineage>
        <taxon>Bacteria</taxon>
        <taxon>Pseudomonadati</taxon>
        <taxon>Pseudomonadota</taxon>
        <taxon>Alphaproteobacteria</taxon>
        <taxon>Hyphomicrobiales</taxon>
        <taxon>Boseaceae</taxon>
        <taxon>Bosea</taxon>
    </lineage>
</organism>
<gene>
    <name evidence="1" type="ORF">RKE40_23395</name>
</gene>
<keyword evidence="1" id="KW-0378">Hydrolase</keyword>
<dbReference type="Gene3D" id="3.30.1330.40">
    <property type="entry name" value="RutC-like"/>
    <property type="match status" value="1"/>
</dbReference>
<protein>
    <submittedName>
        <fullName evidence="1">RidA family protein</fullName>
        <ecNumber evidence="1">3.5.-.-</ecNumber>
    </submittedName>
</protein>
<dbReference type="Pfam" id="PF01042">
    <property type="entry name" value="Ribonuc_L-PSP"/>
    <property type="match status" value="1"/>
</dbReference>
<accession>A0ABU3SEL7</accession>
<dbReference type="EMBL" id="JAWDID010000050">
    <property type="protein sequence ID" value="MDU0342852.1"/>
    <property type="molecule type" value="Genomic_DNA"/>
</dbReference>
<evidence type="ECO:0000313" key="2">
    <source>
        <dbReference type="Proteomes" id="UP001254257"/>
    </source>
</evidence>
<evidence type="ECO:0000313" key="1">
    <source>
        <dbReference type="EMBL" id="MDU0342852.1"/>
    </source>
</evidence>